<evidence type="ECO:0000259" key="6">
    <source>
        <dbReference type="Pfam" id="PF02776"/>
    </source>
</evidence>
<dbReference type="InterPro" id="IPR012001">
    <property type="entry name" value="Thiamin_PyroP_enz_TPP-bd_dom"/>
</dbReference>
<dbReference type="InterPro" id="IPR011766">
    <property type="entry name" value="TPP_enzyme_TPP-bd"/>
</dbReference>
<dbReference type="EMBL" id="BSYJ01000002">
    <property type="protein sequence ID" value="GMG86786.1"/>
    <property type="molecule type" value="Genomic_DNA"/>
</dbReference>
<proteinExistence type="inferred from homology"/>
<evidence type="ECO:0000313" key="8">
    <source>
        <dbReference type="Proteomes" id="UP001224392"/>
    </source>
</evidence>
<feature type="domain" description="Thiamine pyrophosphate enzyme TPP-binding" evidence="5">
    <location>
        <begin position="398"/>
        <end position="543"/>
    </location>
</feature>
<evidence type="ECO:0000313" key="7">
    <source>
        <dbReference type="EMBL" id="GMG86786.1"/>
    </source>
</evidence>
<evidence type="ECO:0000256" key="3">
    <source>
        <dbReference type="RuleBase" id="RU362132"/>
    </source>
</evidence>
<comment type="caution">
    <text evidence="7">The sequence shown here is derived from an EMBL/GenBank/DDBJ whole genome shotgun (WGS) entry which is preliminary data.</text>
</comment>
<name>A0ABQ6LXE9_9GAMM</name>
<dbReference type="Gene3D" id="3.40.50.970">
    <property type="match status" value="2"/>
</dbReference>
<dbReference type="PANTHER" id="PTHR18968">
    <property type="entry name" value="THIAMINE PYROPHOSPHATE ENZYMES"/>
    <property type="match status" value="1"/>
</dbReference>
<gene>
    <name evidence="7" type="ORF">MNKW57_11070</name>
</gene>
<dbReference type="InterPro" id="IPR029061">
    <property type="entry name" value="THDP-binding"/>
</dbReference>
<dbReference type="Proteomes" id="UP001224392">
    <property type="component" value="Unassembled WGS sequence"/>
</dbReference>
<dbReference type="PANTHER" id="PTHR18968:SF120">
    <property type="entry name" value="ACETOLACTATE SYNTHASE LARGE SUBUNIT"/>
    <property type="match status" value="1"/>
</dbReference>
<evidence type="ECO:0000256" key="2">
    <source>
        <dbReference type="ARBA" id="ARBA00023052"/>
    </source>
</evidence>
<dbReference type="InterPro" id="IPR045229">
    <property type="entry name" value="TPP_enz"/>
</dbReference>
<dbReference type="InterPro" id="IPR012000">
    <property type="entry name" value="Thiamin_PyroP_enz_cen_dom"/>
</dbReference>
<feature type="domain" description="Thiamine pyrophosphate enzyme N-terminal TPP-binding" evidence="6">
    <location>
        <begin position="16"/>
        <end position="129"/>
    </location>
</feature>
<dbReference type="CDD" id="cd00568">
    <property type="entry name" value="TPP_enzymes"/>
    <property type="match status" value="1"/>
</dbReference>
<dbReference type="NCBIfam" id="NF006052">
    <property type="entry name" value="PRK08199.1"/>
    <property type="match status" value="1"/>
</dbReference>
<feature type="domain" description="Thiamine pyrophosphate enzyme central" evidence="4">
    <location>
        <begin position="205"/>
        <end position="339"/>
    </location>
</feature>
<keyword evidence="8" id="KW-1185">Reference proteome</keyword>
<evidence type="ECO:0000259" key="5">
    <source>
        <dbReference type="Pfam" id="PF02775"/>
    </source>
</evidence>
<accession>A0ABQ6LXE9</accession>
<keyword evidence="2 3" id="KW-0786">Thiamine pyrophosphate</keyword>
<dbReference type="SUPFAM" id="SSF52518">
    <property type="entry name" value="Thiamin diphosphate-binding fold (THDP-binding)"/>
    <property type="match status" value="2"/>
</dbReference>
<dbReference type="PROSITE" id="PS00187">
    <property type="entry name" value="TPP_ENZYMES"/>
    <property type="match status" value="1"/>
</dbReference>
<comment type="similarity">
    <text evidence="1 3">Belongs to the TPP enzyme family.</text>
</comment>
<dbReference type="InterPro" id="IPR000399">
    <property type="entry name" value="TPP-bd_CS"/>
</dbReference>
<evidence type="ECO:0000256" key="1">
    <source>
        <dbReference type="ARBA" id="ARBA00007812"/>
    </source>
</evidence>
<organism evidence="7 8">
    <name type="scientific">Biformimicrobium ophioploci</name>
    <dbReference type="NCBI Taxonomy" id="3036711"/>
    <lineage>
        <taxon>Bacteria</taxon>
        <taxon>Pseudomonadati</taxon>
        <taxon>Pseudomonadota</taxon>
        <taxon>Gammaproteobacteria</taxon>
        <taxon>Cellvibrionales</taxon>
        <taxon>Microbulbiferaceae</taxon>
        <taxon>Biformimicrobium</taxon>
    </lineage>
</organism>
<dbReference type="Pfam" id="PF02775">
    <property type="entry name" value="TPP_enzyme_C"/>
    <property type="match status" value="1"/>
</dbReference>
<sequence length="568" mass="61312">MTYIQSSPGQSPETLSGGQILVRSLQAQGVDRAFGVPGESYLAVLDALCDAPDIEMVTCRQEGGAAMMAEADGRLIGRPGVCFVTRGPGATNASAGVHVAYQASTPMVLFIGQVARNQQDREAFQEIDYRRMFGQMAKWIAQVESPTRLPEYINRAFAVAMSGRPGPVVIALPEDMLRETSSFHPLPSVPPIPVAAPAQSDLVALQELLAVSERPLVLCGESGWNHEARELLQAFCEAHGVAAVAAFRCQDRFDNSHPNYIGDCGLGINPALRQRIESADLVLVLGGRLSEIVTQNYEILVASGNQKLVHVHPCPDELVSVRQPDIAMVSQVEAVAEALLKTPPAEDILPQRKAWVSEARASYEAWSTPGTIPGTLQYGELVQHLCEQLPEDAIICNGAGNYTVWVHRYYRYRAAHSQLAPISGSMGYGLPAAIAAKLRHPDRDVLCFAGDGCLQMTMQELATAKQYGANIIVLVVNNGSYGTIRTHQEKNYPGRVMATELLNPDFAALASAYGFHSASVDRTEDFFPAFEAARAAGVPGLIELRLPLEALSPSVTLSQLQNAAKNKN</sequence>
<dbReference type="Gene3D" id="3.40.50.1220">
    <property type="entry name" value="TPP-binding domain"/>
    <property type="match status" value="1"/>
</dbReference>
<dbReference type="Pfam" id="PF00205">
    <property type="entry name" value="TPP_enzyme_M"/>
    <property type="match status" value="1"/>
</dbReference>
<dbReference type="InterPro" id="IPR029035">
    <property type="entry name" value="DHS-like_NAD/FAD-binding_dom"/>
</dbReference>
<protein>
    <submittedName>
        <fullName evidence="7">Thiamine pyrophosphate-binding protein</fullName>
    </submittedName>
</protein>
<dbReference type="RefSeq" id="WP_285763367.1">
    <property type="nucleotide sequence ID" value="NZ_BSYJ01000002.1"/>
</dbReference>
<reference evidence="7 8" key="1">
    <citation type="submission" date="2023-04" db="EMBL/GenBank/DDBJ databases">
        <title>Marinobulbifer ophiurae gen. nov., sp. Nov., isolate from tissue of brittle star Ophioplocus japonicus.</title>
        <authorList>
            <person name="Kawano K."/>
            <person name="Sawayama S."/>
            <person name="Nakagawa S."/>
        </authorList>
    </citation>
    <scope>NUCLEOTIDE SEQUENCE [LARGE SCALE GENOMIC DNA]</scope>
    <source>
        <strain evidence="7 8">NKW57</strain>
    </source>
</reference>
<evidence type="ECO:0000259" key="4">
    <source>
        <dbReference type="Pfam" id="PF00205"/>
    </source>
</evidence>
<dbReference type="CDD" id="cd07035">
    <property type="entry name" value="TPP_PYR_POX_like"/>
    <property type="match status" value="1"/>
</dbReference>
<dbReference type="SUPFAM" id="SSF52467">
    <property type="entry name" value="DHS-like NAD/FAD-binding domain"/>
    <property type="match status" value="1"/>
</dbReference>
<dbReference type="Pfam" id="PF02776">
    <property type="entry name" value="TPP_enzyme_N"/>
    <property type="match status" value="1"/>
</dbReference>